<dbReference type="Proteomes" id="UP000005239">
    <property type="component" value="Unassembled WGS sequence"/>
</dbReference>
<keyword evidence="2" id="KW-1185">Reference proteome</keyword>
<proteinExistence type="predicted"/>
<name>A0A2A6B5G6_PRIPA</name>
<protein>
    <submittedName>
        <fullName evidence="1">Uncharacterized protein</fullName>
    </submittedName>
</protein>
<gene>
    <name evidence="1" type="primary">WBGene00273446</name>
</gene>
<dbReference type="AlphaFoldDB" id="A0A2A6B5G6"/>
<accession>A0A2A6B5G6</accession>
<evidence type="ECO:0000313" key="1">
    <source>
        <dbReference type="EnsemblMetazoa" id="PPA35077.1"/>
    </source>
</evidence>
<dbReference type="EnsemblMetazoa" id="PPA35077.1">
    <property type="protein sequence ID" value="PPA35077.1"/>
    <property type="gene ID" value="WBGene00273446"/>
</dbReference>
<reference evidence="2" key="1">
    <citation type="journal article" date="2008" name="Nat. Genet.">
        <title>The Pristionchus pacificus genome provides a unique perspective on nematode lifestyle and parasitism.</title>
        <authorList>
            <person name="Dieterich C."/>
            <person name="Clifton S.W."/>
            <person name="Schuster L.N."/>
            <person name="Chinwalla A."/>
            <person name="Delehaunty K."/>
            <person name="Dinkelacker I."/>
            <person name="Fulton L."/>
            <person name="Fulton R."/>
            <person name="Godfrey J."/>
            <person name="Minx P."/>
            <person name="Mitreva M."/>
            <person name="Roeseler W."/>
            <person name="Tian H."/>
            <person name="Witte H."/>
            <person name="Yang S.P."/>
            <person name="Wilson R.K."/>
            <person name="Sommer R.J."/>
        </authorList>
    </citation>
    <scope>NUCLEOTIDE SEQUENCE [LARGE SCALE GENOMIC DNA]</scope>
    <source>
        <strain evidence="2">PS312</strain>
    </source>
</reference>
<evidence type="ECO:0000313" key="2">
    <source>
        <dbReference type="Proteomes" id="UP000005239"/>
    </source>
</evidence>
<organism evidence="1 2">
    <name type="scientific">Pristionchus pacificus</name>
    <name type="common">Parasitic nematode worm</name>
    <dbReference type="NCBI Taxonomy" id="54126"/>
    <lineage>
        <taxon>Eukaryota</taxon>
        <taxon>Metazoa</taxon>
        <taxon>Ecdysozoa</taxon>
        <taxon>Nematoda</taxon>
        <taxon>Chromadorea</taxon>
        <taxon>Rhabditida</taxon>
        <taxon>Rhabditina</taxon>
        <taxon>Diplogasteromorpha</taxon>
        <taxon>Diplogasteroidea</taxon>
        <taxon>Neodiplogasteridae</taxon>
        <taxon>Pristionchus</taxon>
    </lineage>
</organism>
<sequence>MYCHATCPAIITAGGAGIKFMYTGAAVPYTLHSQHDTQRHVQQARTARNNDVVHRVRPVDVLGLRAEHGAEKYTSIYGNDEL</sequence>
<reference evidence="1" key="2">
    <citation type="submission" date="2022-06" db="UniProtKB">
        <authorList>
            <consortium name="EnsemblMetazoa"/>
        </authorList>
    </citation>
    <scope>IDENTIFICATION</scope>
    <source>
        <strain evidence="1">PS312</strain>
    </source>
</reference>
<accession>A0A8R1YR21</accession>